<sequence length="95" mass="11436">MKTYNNPRRMNQYAEGYIKQYDKMGEALSKHGLYSTEHKKELDRLYDLFYELRSGDQMDICSHGCKKTKIWQRVDKGWAAVCDCDESYWIKTEYM</sequence>
<organism evidence="1">
    <name type="scientific">viral metagenome</name>
    <dbReference type="NCBI Taxonomy" id="1070528"/>
    <lineage>
        <taxon>unclassified sequences</taxon>
        <taxon>metagenomes</taxon>
        <taxon>organismal metagenomes</taxon>
    </lineage>
</organism>
<proteinExistence type="predicted"/>
<evidence type="ECO:0000313" key="1">
    <source>
        <dbReference type="EMBL" id="QHU11640.1"/>
    </source>
</evidence>
<dbReference type="AlphaFoldDB" id="A0A6C0K4B4"/>
<reference evidence="1" key="1">
    <citation type="journal article" date="2020" name="Nature">
        <title>Giant virus diversity and host interactions through global metagenomics.</title>
        <authorList>
            <person name="Schulz F."/>
            <person name="Roux S."/>
            <person name="Paez-Espino D."/>
            <person name="Jungbluth S."/>
            <person name="Walsh D.A."/>
            <person name="Denef V.J."/>
            <person name="McMahon K.D."/>
            <person name="Konstantinidis K.T."/>
            <person name="Eloe-Fadrosh E.A."/>
            <person name="Kyrpides N.C."/>
            <person name="Woyke T."/>
        </authorList>
    </citation>
    <scope>NUCLEOTIDE SEQUENCE</scope>
    <source>
        <strain evidence="1">GVMAG-S-1101169-75</strain>
    </source>
</reference>
<dbReference type="EMBL" id="MN740787">
    <property type="protein sequence ID" value="QHU11640.1"/>
    <property type="molecule type" value="Genomic_DNA"/>
</dbReference>
<name>A0A6C0K4B4_9ZZZZ</name>
<protein>
    <submittedName>
        <fullName evidence="1">Uncharacterized protein</fullName>
    </submittedName>
</protein>
<accession>A0A6C0K4B4</accession>